<dbReference type="OrthoDB" id="86092at2157"/>
<reference evidence="1 2" key="1">
    <citation type="submission" date="2020-10" db="EMBL/GenBank/DDBJ databases">
        <title>Complete genome sequence of Thermosphaera aggregans strain 3507.</title>
        <authorList>
            <person name="Zayulina K.S."/>
            <person name="Elcheninov A.G."/>
            <person name="Toshchakov S.V."/>
            <person name="Kublanov I.V."/>
            <person name="Kochetkova T.V."/>
        </authorList>
    </citation>
    <scope>NUCLEOTIDE SEQUENCE [LARGE SCALE GENOMIC DNA]</scope>
    <source>
        <strain evidence="1 2">3507</strain>
    </source>
</reference>
<dbReference type="KEGG" id="tcs:IMZ38_06865"/>
<keyword evidence="1" id="KW-0808">Transferase</keyword>
<dbReference type="SUPFAM" id="SSF56112">
    <property type="entry name" value="Protein kinase-like (PK-like)"/>
    <property type="match status" value="1"/>
</dbReference>
<keyword evidence="2" id="KW-1185">Reference proteome</keyword>
<dbReference type="GeneID" id="59455125"/>
<name>A0A7M1UQH7_9CREN</name>
<protein>
    <submittedName>
        <fullName evidence="1">Serine/threonine protein kinase</fullName>
    </submittedName>
</protein>
<proteinExistence type="predicted"/>
<keyword evidence="1" id="KW-0418">Kinase</keyword>
<dbReference type="GO" id="GO:0004674">
    <property type="term" value="F:protein serine/threonine kinase activity"/>
    <property type="evidence" value="ECO:0007669"/>
    <property type="project" value="UniProtKB-KW"/>
</dbReference>
<organism evidence="1 2">
    <name type="scientific">Thermosphaera chiliense</name>
    <dbReference type="NCBI Taxonomy" id="3402707"/>
    <lineage>
        <taxon>Archaea</taxon>
        <taxon>Thermoproteota</taxon>
        <taxon>Thermoprotei</taxon>
        <taxon>Desulfurococcales</taxon>
        <taxon>Desulfurococcaceae</taxon>
        <taxon>Thermosphaera</taxon>
    </lineage>
</organism>
<dbReference type="Proteomes" id="UP000593766">
    <property type="component" value="Chromosome"/>
</dbReference>
<dbReference type="AlphaFoldDB" id="A0A7M1UQH7"/>
<gene>
    <name evidence="1" type="ORF">IMZ38_06865</name>
</gene>
<evidence type="ECO:0000313" key="2">
    <source>
        <dbReference type="Proteomes" id="UP000593766"/>
    </source>
</evidence>
<dbReference type="InterPro" id="IPR011009">
    <property type="entry name" value="Kinase-like_dom_sf"/>
</dbReference>
<dbReference type="EMBL" id="CP063144">
    <property type="protein sequence ID" value="QOR94326.1"/>
    <property type="molecule type" value="Genomic_DNA"/>
</dbReference>
<sequence>MVDGVCFEETIVDGEVHWLARPDEFVARIVCFPLSNCSVLEQRLNNLISDGFTYLLETGWSFHGLRLVGKGYSGVVVLAKHPRHGLGALKLRRLDSRRDSLRHEALMMKQAYETGLAPRLFTEHDDYIFREYFPPWDCTPFDDFVENSVLRGDLPVLTSMLRTLLEKLNILDRIRIDHGELNRPGDHILVCGNRLVLIDWESARRSNTPRNVTSVFSHLVFRSPFKEALIDYFKWNPSIVVEKLKHYKKTYDFSIIEELFIKAG</sequence>
<evidence type="ECO:0000313" key="1">
    <source>
        <dbReference type="EMBL" id="QOR94326.1"/>
    </source>
</evidence>
<keyword evidence="1" id="KW-0723">Serine/threonine-protein kinase</keyword>
<dbReference type="RefSeq" id="WP_193436126.1">
    <property type="nucleotide sequence ID" value="NZ_CP063144.1"/>
</dbReference>
<accession>A0A7M1UQH7</accession>